<name>A0AAW4L245_9BACT</name>
<keyword evidence="2" id="KW-1185">Reference proteome</keyword>
<dbReference type="AlphaFoldDB" id="A0AAW4L245"/>
<sequence>MLDGFRKLSWLVFLSGIVLLPATVLAGEPLLTFGAGFEFTSGDYGTATRTNSVYAPVTIGFNPSDRLGLSLEIPYVYQSNTNVIAGQFRQMQGQQMGMQSVAGAMAGPGSGAGMGNNSLRSSANSDPSKAQSGIGDIILKAGYVLFQESDFLPQVRPAVSVKVPTADKNKGLGTGEFDEGVSVELSKWFGDWYTFLEPGYTIQGKSADLSLKNYVSCNGGFGYQVTDNFRPMLIIKGSSALADGLTELLEARLKLKYQATPHTGIEGYLAKGITTSSPDYGTGIAVFYDF</sequence>
<protein>
    <submittedName>
        <fullName evidence="1">Transporter</fullName>
    </submittedName>
</protein>
<dbReference type="Pfam" id="PF13557">
    <property type="entry name" value="Phenol_MetA_deg"/>
    <property type="match status" value="1"/>
</dbReference>
<dbReference type="RefSeq" id="WP_214171020.1">
    <property type="nucleotide sequence ID" value="NZ_JAHCVJ010000002.1"/>
</dbReference>
<dbReference type="InterPro" id="IPR025737">
    <property type="entry name" value="FApF"/>
</dbReference>
<proteinExistence type="predicted"/>
<dbReference type="EMBL" id="JAHCVJ010000002">
    <property type="protein sequence ID" value="MBT0664262.1"/>
    <property type="molecule type" value="Genomic_DNA"/>
</dbReference>
<dbReference type="Proteomes" id="UP000811899">
    <property type="component" value="Unassembled WGS sequence"/>
</dbReference>
<evidence type="ECO:0000313" key="2">
    <source>
        <dbReference type="Proteomes" id="UP000811899"/>
    </source>
</evidence>
<evidence type="ECO:0000313" key="1">
    <source>
        <dbReference type="EMBL" id="MBT0664262.1"/>
    </source>
</evidence>
<comment type="caution">
    <text evidence="1">The sequence shown here is derived from an EMBL/GenBank/DDBJ whole genome shotgun (WGS) entry which is preliminary data.</text>
</comment>
<reference evidence="1 2" key="1">
    <citation type="submission" date="2021-05" db="EMBL/GenBank/DDBJ databases">
        <title>The draft genome of Geobacter pelophilus DSM 12255.</title>
        <authorList>
            <person name="Xu Z."/>
            <person name="Masuda Y."/>
            <person name="Itoh H."/>
            <person name="Senoo K."/>
        </authorList>
    </citation>
    <scope>NUCLEOTIDE SEQUENCE [LARGE SCALE GENOMIC DNA]</scope>
    <source>
        <strain evidence="1 2">DSM 12255</strain>
    </source>
</reference>
<gene>
    <name evidence="1" type="ORF">KI809_08100</name>
</gene>
<organism evidence="1 2">
    <name type="scientific">Geoanaerobacter pelophilus</name>
    <dbReference type="NCBI Taxonomy" id="60036"/>
    <lineage>
        <taxon>Bacteria</taxon>
        <taxon>Pseudomonadati</taxon>
        <taxon>Thermodesulfobacteriota</taxon>
        <taxon>Desulfuromonadia</taxon>
        <taxon>Geobacterales</taxon>
        <taxon>Geobacteraceae</taxon>
        <taxon>Geoanaerobacter</taxon>
    </lineage>
</organism>
<accession>A0AAW4L245</accession>